<keyword evidence="1" id="KW-0175">Coiled coil</keyword>
<reference evidence="2" key="2">
    <citation type="submission" date="2023-06" db="EMBL/GenBank/DDBJ databases">
        <authorList>
            <person name="Swenson N.G."/>
            <person name="Wegrzyn J.L."/>
            <person name="Mcevoy S.L."/>
        </authorList>
    </citation>
    <scope>NUCLEOTIDE SEQUENCE</scope>
    <source>
        <strain evidence="2">NS2018</strain>
        <tissue evidence="2">Leaf</tissue>
    </source>
</reference>
<evidence type="ECO:0000256" key="1">
    <source>
        <dbReference type="SAM" id="Coils"/>
    </source>
</evidence>
<reference evidence="2" key="1">
    <citation type="journal article" date="2022" name="Plant J.">
        <title>Strategies of tolerance reflected in two North American maple genomes.</title>
        <authorList>
            <person name="McEvoy S.L."/>
            <person name="Sezen U.U."/>
            <person name="Trouern-Trend A."/>
            <person name="McMahon S.M."/>
            <person name="Schaberg P.G."/>
            <person name="Yang J."/>
            <person name="Wegrzyn J.L."/>
            <person name="Swenson N.G."/>
        </authorList>
    </citation>
    <scope>NUCLEOTIDE SEQUENCE</scope>
    <source>
        <strain evidence="2">NS2018</strain>
    </source>
</reference>
<dbReference type="AlphaFoldDB" id="A0AA39TFR5"/>
<dbReference type="Proteomes" id="UP001168877">
    <property type="component" value="Unassembled WGS sequence"/>
</dbReference>
<protein>
    <submittedName>
        <fullName evidence="2">Uncharacterized protein</fullName>
    </submittedName>
</protein>
<keyword evidence="3" id="KW-1185">Reference proteome</keyword>
<feature type="coiled-coil region" evidence="1">
    <location>
        <begin position="203"/>
        <end position="244"/>
    </location>
</feature>
<accession>A0AA39TFR5</accession>
<proteinExistence type="predicted"/>
<comment type="caution">
    <text evidence="2">The sequence shown here is derived from an EMBL/GenBank/DDBJ whole genome shotgun (WGS) entry which is preliminary data.</text>
</comment>
<sequence length="266" mass="29997">MGKAKKVSGNVSFIPIDKSKPSLSSKVSKANNVKDLGIFGCKKIIQERGIDLNSCGGSYVYKVLMDRNWGSWIFILGVSNETMVREFYHVYKERSTVTSAVMNMRKVVFRVCARKLNEFLGLSNDIESDFLDVDVLENLDLMAKGLKTFDDDVILPPLEKLSEKRVTTMSYKEKGKSCDTFRLFGESLDSSHVRCSPTLPSWAMQLKNEVEESRRLIEASQRKIEDLSAKIVVQDERIKELEGKATPTKHYVRSSNRTTFLGGTSG</sequence>
<organism evidence="2 3">
    <name type="scientific">Acer saccharum</name>
    <name type="common">Sugar maple</name>
    <dbReference type="NCBI Taxonomy" id="4024"/>
    <lineage>
        <taxon>Eukaryota</taxon>
        <taxon>Viridiplantae</taxon>
        <taxon>Streptophyta</taxon>
        <taxon>Embryophyta</taxon>
        <taxon>Tracheophyta</taxon>
        <taxon>Spermatophyta</taxon>
        <taxon>Magnoliopsida</taxon>
        <taxon>eudicotyledons</taxon>
        <taxon>Gunneridae</taxon>
        <taxon>Pentapetalae</taxon>
        <taxon>rosids</taxon>
        <taxon>malvids</taxon>
        <taxon>Sapindales</taxon>
        <taxon>Sapindaceae</taxon>
        <taxon>Hippocastanoideae</taxon>
        <taxon>Acereae</taxon>
        <taxon>Acer</taxon>
    </lineage>
</organism>
<gene>
    <name evidence="2" type="ORF">LWI29_020343</name>
</gene>
<evidence type="ECO:0000313" key="2">
    <source>
        <dbReference type="EMBL" id="KAK0607774.1"/>
    </source>
</evidence>
<name>A0AA39TFR5_ACESA</name>
<evidence type="ECO:0000313" key="3">
    <source>
        <dbReference type="Proteomes" id="UP001168877"/>
    </source>
</evidence>
<dbReference type="EMBL" id="JAUESC010000001">
    <property type="protein sequence ID" value="KAK0607774.1"/>
    <property type="molecule type" value="Genomic_DNA"/>
</dbReference>